<dbReference type="GO" id="GO:0000978">
    <property type="term" value="F:RNA polymerase II cis-regulatory region sequence-specific DNA binding"/>
    <property type="evidence" value="ECO:0007669"/>
    <property type="project" value="TreeGrafter"/>
</dbReference>
<evidence type="ECO:0000256" key="7">
    <source>
        <dbReference type="ARBA" id="ARBA00023242"/>
    </source>
</evidence>
<keyword evidence="3" id="KW-0805">Transcription regulation</keyword>
<gene>
    <name evidence="11" type="ORF">CFOL_v3_00527</name>
</gene>
<keyword evidence="4" id="KW-0346">Stress response</keyword>
<dbReference type="InterPro" id="IPR036388">
    <property type="entry name" value="WH-like_DNA-bd_sf"/>
</dbReference>
<comment type="caution">
    <text evidence="11">The sequence shown here is derived from an EMBL/GenBank/DDBJ whole genome shotgun (WGS) entry which is preliminary data.</text>
</comment>
<evidence type="ECO:0000256" key="9">
    <source>
        <dbReference type="SAM" id="MobiDB-lite"/>
    </source>
</evidence>
<dbReference type="PANTHER" id="PTHR10015">
    <property type="entry name" value="HEAT SHOCK TRANSCRIPTION FACTOR"/>
    <property type="match status" value="1"/>
</dbReference>
<dbReference type="AlphaFoldDB" id="A0A1Q3AMN0"/>
<dbReference type="SUPFAM" id="SSF46785">
    <property type="entry name" value="Winged helix' DNA-binding domain"/>
    <property type="match status" value="1"/>
</dbReference>
<accession>A0A1Q3AMN0</accession>
<dbReference type="OrthoDB" id="60033at2759"/>
<evidence type="ECO:0000256" key="1">
    <source>
        <dbReference type="ARBA" id="ARBA00004123"/>
    </source>
</evidence>
<dbReference type="FunFam" id="1.10.10.10:FF:000057">
    <property type="entry name" value="Heat shock transcription factor 1"/>
    <property type="match status" value="1"/>
</dbReference>
<dbReference type="STRING" id="3775.A0A1Q3AMN0"/>
<keyword evidence="6" id="KW-0804">Transcription</keyword>
<evidence type="ECO:0000313" key="12">
    <source>
        <dbReference type="Proteomes" id="UP000187406"/>
    </source>
</evidence>
<keyword evidence="5" id="KW-0238">DNA-binding</keyword>
<feature type="domain" description="HSF-type DNA-binding" evidence="10">
    <location>
        <begin position="82"/>
        <end position="106"/>
    </location>
</feature>
<dbReference type="GO" id="GO:0006357">
    <property type="term" value="P:regulation of transcription by RNA polymerase II"/>
    <property type="evidence" value="ECO:0007669"/>
    <property type="project" value="TreeGrafter"/>
</dbReference>
<keyword evidence="7" id="KW-0539">Nucleus</keyword>
<evidence type="ECO:0000313" key="11">
    <source>
        <dbReference type="EMBL" id="GAV56988.1"/>
    </source>
</evidence>
<dbReference type="InterPro" id="IPR036390">
    <property type="entry name" value="WH_DNA-bd_sf"/>
</dbReference>
<evidence type="ECO:0000256" key="8">
    <source>
        <dbReference type="ARBA" id="ARBA00061350"/>
    </source>
</evidence>
<evidence type="ECO:0000256" key="5">
    <source>
        <dbReference type="ARBA" id="ARBA00023125"/>
    </source>
</evidence>
<proteinExistence type="inferred from homology"/>
<protein>
    <submittedName>
        <fullName evidence="11">HSF_DNA-bind domain-containing protein</fullName>
    </submittedName>
</protein>
<dbReference type="EMBL" id="BDDD01000011">
    <property type="protein sequence ID" value="GAV56988.1"/>
    <property type="molecule type" value="Genomic_DNA"/>
</dbReference>
<sequence length="379" mass="42610">MEGVGVKEETVAYSVISVASSSSSSSLTPQPMEGLHELGPPPFLTKTYEMVEDPSTNSVVSWNTGRNSFIVWDSHKFSTTLLPKYFKHSNFSSFVRQLNTYGFRKVDADRWEFANEGFLGGQKHLLKNIRRRRNVSQVTQKQGGEGACVELGQYGLHGELERLKRDRNVLVAEISKIRQQQQRSRDQIIAVEDRLLVTERKQQQVMGFLAKALRNPSFIQQFAQSPQRRELRGVEKGRKRRLSASPSVDNLQEEKGSAAVNGGREVDYSGQEQEVAKIEAVIETFFSSKFDDESSSEIKDLNASSLLTISGGDLDAINETIWEGLLTEDIVAGTPEEEVIVWNESEFNVEVEDLVADSVDWVADLQDLVDQMDTISWKP</sequence>
<dbReference type="InterPro" id="IPR000232">
    <property type="entry name" value="HSF_DNA-bd"/>
</dbReference>
<evidence type="ECO:0000256" key="2">
    <source>
        <dbReference type="ARBA" id="ARBA00022553"/>
    </source>
</evidence>
<comment type="subcellular location">
    <subcellularLocation>
        <location evidence="1">Nucleus</location>
    </subcellularLocation>
</comment>
<comment type="similarity">
    <text evidence="8">Belongs to the HSF family. Class A subfamily.</text>
</comment>
<evidence type="ECO:0000256" key="4">
    <source>
        <dbReference type="ARBA" id="ARBA00023016"/>
    </source>
</evidence>
<dbReference type="Pfam" id="PF00447">
    <property type="entry name" value="HSF_DNA-bind"/>
    <property type="match status" value="1"/>
</dbReference>
<evidence type="ECO:0000259" key="10">
    <source>
        <dbReference type="PROSITE" id="PS00434"/>
    </source>
</evidence>
<organism evidence="11 12">
    <name type="scientific">Cephalotus follicularis</name>
    <name type="common">Albany pitcher plant</name>
    <dbReference type="NCBI Taxonomy" id="3775"/>
    <lineage>
        <taxon>Eukaryota</taxon>
        <taxon>Viridiplantae</taxon>
        <taxon>Streptophyta</taxon>
        <taxon>Embryophyta</taxon>
        <taxon>Tracheophyta</taxon>
        <taxon>Spermatophyta</taxon>
        <taxon>Magnoliopsida</taxon>
        <taxon>eudicotyledons</taxon>
        <taxon>Gunneridae</taxon>
        <taxon>Pentapetalae</taxon>
        <taxon>rosids</taxon>
        <taxon>fabids</taxon>
        <taxon>Oxalidales</taxon>
        <taxon>Cephalotaceae</taxon>
        <taxon>Cephalotus</taxon>
    </lineage>
</organism>
<dbReference type="GO" id="GO:0034605">
    <property type="term" value="P:cellular response to heat"/>
    <property type="evidence" value="ECO:0007669"/>
    <property type="project" value="TreeGrafter"/>
</dbReference>
<keyword evidence="2" id="KW-0597">Phosphoprotein</keyword>
<dbReference type="SMART" id="SM00415">
    <property type="entry name" value="HSF"/>
    <property type="match status" value="1"/>
</dbReference>
<dbReference type="GO" id="GO:0003700">
    <property type="term" value="F:DNA-binding transcription factor activity"/>
    <property type="evidence" value="ECO:0007669"/>
    <property type="project" value="InterPro"/>
</dbReference>
<evidence type="ECO:0000256" key="6">
    <source>
        <dbReference type="ARBA" id="ARBA00023163"/>
    </source>
</evidence>
<dbReference type="InParanoid" id="A0A1Q3AMN0"/>
<name>A0A1Q3AMN0_CEPFO</name>
<evidence type="ECO:0000256" key="3">
    <source>
        <dbReference type="ARBA" id="ARBA00023015"/>
    </source>
</evidence>
<dbReference type="Proteomes" id="UP000187406">
    <property type="component" value="Unassembled WGS sequence"/>
</dbReference>
<dbReference type="PRINTS" id="PR00056">
    <property type="entry name" value="HSFDOMAIN"/>
</dbReference>
<dbReference type="Gene3D" id="1.10.10.10">
    <property type="entry name" value="Winged helix-like DNA-binding domain superfamily/Winged helix DNA-binding domain"/>
    <property type="match status" value="1"/>
</dbReference>
<dbReference type="FunCoup" id="A0A1Q3AMN0">
    <property type="interactions" value="673"/>
</dbReference>
<dbReference type="PANTHER" id="PTHR10015:SF338">
    <property type="entry name" value="HEAT STRESS TRANSCRIPTION FACTOR A-2"/>
    <property type="match status" value="1"/>
</dbReference>
<reference evidence="12" key="1">
    <citation type="submission" date="2016-04" db="EMBL/GenBank/DDBJ databases">
        <title>Cephalotus genome sequencing.</title>
        <authorList>
            <person name="Fukushima K."/>
            <person name="Hasebe M."/>
            <person name="Fang X."/>
        </authorList>
    </citation>
    <scope>NUCLEOTIDE SEQUENCE [LARGE SCALE GENOMIC DNA]</scope>
    <source>
        <strain evidence="12">cv. St1</strain>
    </source>
</reference>
<dbReference type="GO" id="GO:0005634">
    <property type="term" value="C:nucleus"/>
    <property type="evidence" value="ECO:0007669"/>
    <property type="project" value="UniProtKB-SubCell"/>
</dbReference>
<feature type="region of interest" description="Disordered" evidence="9">
    <location>
        <begin position="229"/>
        <end position="263"/>
    </location>
</feature>
<keyword evidence="12" id="KW-1185">Reference proteome</keyword>
<dbReference type="PROSITE" id="PS00434">
    <property type="entry name" value="HSF_DOMAIN"/>
    <property type="match status" value="1"/>
</dbReference>